<dbReference type="PhylomeDB" id="B3SAX4"/>
<organism evidence="2 3">
    <name type="scientific">Trichoplax adhaerens</name>
    <name type="common">Trichoplax reptans</name>
    <dbReference type="NCBI Taxonomy" id="10228"/>
    <lineage>
        <taxon>Eukaryota</taxon>
        <taxon>Metazoa</taxon>
        <taxon>Placozoa</taxon>
        <taxon>Uniplacotomia</taxon>
        <taxon>Trichoplacea</taxon>
        <taxon>Trichoplacidae</taxon>
        <taxon>Trichoplax</taxon>
    </lineage>
</organism>
<sequence>MGLSWHINDVIRQYKHDILVNITSLDIFITLHNRSILSDQELRKIKNQGPKSFISILRRKNDLEFYGFCEVLEGSLMQSIKELGTTLRQEAKQNEPANEESKIVAASSTFSGLIGSTASKIGQLASGRKSKAKKKKNTPQGIERKSKNSLPHQEIASSKGNKTDESFYSRKKAPAKDMLVDNKSVKDGKFHQESPSSKILTSKSEPGVKEARLKLFYGDGRGSSEGNQIDDESIHEEEFYQDLENVDPRISATDDTEDEEDTVDSENSSYDIYKGVVSTNNAATSDTKLPSEKASETFNEQKQNRIYIYALQSRDCLQNFAAVTSYLRSKEILTPSQQSAIFAKPNDHELAF</sequence>
<evidence type="ECO:0000256" key="1">
    <source>
        <dbReference type="SAM" id="MobiDB-lite"/>
    </source>
</evidence>
<dbReference type="AlphaFoldDB" id="B3SAX4"/>
<accession>B3SAX4</accession>
<dbReference type="HOGENOM" id="CLU_788292_0_0_1"/>
<feature type="compositionally biased region" description="Polar residues" evidence="1">
    <location>
        <begin position="193"/>
        <end position="204"/>
    </location>
</feature>
<evidence type="ECO:0000313" key="2">
    <source>
        <dbReference type="EMBL" id="EDV20066.1"/>
    </source>
</evidence>
<evidence type="ECO:0008006" key="4">
    <source>
        <dbReference type="Google" id="ProtNLM"/>
    </source>
</evidence>
<feature type="compositionally biased region" description="Polar residues" evidence="1">
    <location>
        <begin position="148"/>
        <end position="160"/>
    </location>
</feature>
<feature type="region of interest" description="Disordered" evidence="1">
    <location>
        <begin position="124"/>
        <end position="205"/>
    </location>
</feature>
<feature type="compositionally biased region" description="Basic and acidic residues" evidence="1">
    <location>
        <begin position="161"/>
        <end position="192"/>
    </location>
</feature>
<feature type="compositionally biased region" description="Basic residues" evidence="1">
    <location>
        <begin position="128"/>
        <end position="137"/>
    </location>
</feature>
<proteinExistence type="predicted"/>
<keyword evidence="3" id="KW-1185">Reference proteome</keyword>
<reference evidence="2 3" key="1">
    <citation type="journal article" date="2008" name="Nature">
        <title>The Trichoplax genome and the nature of placozoans.</title>
        <authorList>
            <person name="Srivastava M."/>
            <person name="Begovic E."/>
            <person name="Chapman J."/>
            <person name="Putnam N.H."/>
            <person name="Hellsten U."/>
            <person name="Kawashima T."/>
            <person name="Kuo A."/>
            <person name="Mitros T."/>
            <person name="Salamov A."/>
            <person name="Carpenter M.L."/>
            <person name="Signorovitch A.Y."/>
            <person name="Moreno M.A."/>
            <person name="Kamm K."/>
            <person name="Grimwood J."/>
            <person name="Schmutz J."/>
            <person name="Shapiro H."/>
            <person name="Grigoriev I.V."/>
            <person name="Buss L.W."/>
            <person name="Schierwater B."/>
            <person name="Dellaporta S.L."/>
            <person name="Rokhsar D.S."/>
        </authorList>
    </citation>
    <scope>NUCLEOTIDE SEQUENCE [LARGE SCALE GENOMIC DNA]</scope>
    <source>
        <strain evidence="2 3">Grell-BS-1999</strain>
    </source>
</reference>
<protein>
    <recommendedName>
        <fullName evidence="4">CARD domain-containing protein</fullName>
    </recommendedName>
</protein>
<dbReference type="CDD" id="cd01671">
    <property type="entry name" value="CARD"/>
    <property type="match status" value="1"/>
</dbReference>
<dbReference type="InParanoid" id="B3SAX4"/>
<dbReference type="KEGG" id="tad:TRIADDRAFT_61413"/>
<dbReference type="CTD" id="6758662"/>
<dbReference type="RefSeq" id="XP_002117450.1">
    <property type="nucleotide sequence ID" value="XM_002117414.1"/>
</dbReference>
<dbReference type="GeneID" id="6758662"/>
<dbReference type="Proteomes" id="UP000009022">
    <property type="component" value="Unassembled WGS sequence"/>
</dbReference>
<gene>
    <name evidence="2" type="ORF">TRIADDRAFT_61413</name>
</gene>
<name>B3SAX4_TRIAD</name>
<dbReference type="EMBL" id="DS985263">
    <property type="protein sequence ID" value="EDV20066.1"/>
    <property type="molecule type" value="Genomic_DNA"/>
</dbReference>
<evidence type="ECO:0000313" key="3">
    <source>
        <dbReference type="Proteomes" id="UP000009022"/>
    </source>
</evidence>